<dbReference type="GO" id="GO:0055037">
    <property type="term" value="C:recycling endosome"/>
    <property type="evidence" value="ECO:0007669"/>
    <property type="project" value="TreeGrafter"/>
</dbReference>
<dbReference type="Proteomes" id="UP000095751">
    <property type="component" value="Unassembled WGS sequence"/>
</dbReference>
<dbReference type="EMBL" id="KV784375">
    <property type="protein sequence ID" value="OEU09466.1"/>
    <property type="molecule type" value="Genomic_DNA"/>
</dbReference>
<keyword evidence="6" id="KW-1185">Reference proteome</keyword>
<feature type="compositionally biased region" description="Polar residues" evidence="3">
    <location>
        <begin position="1191"/>
        <end position="1207"/>
    </location>
</feature>
<dbReference type="InterPro" id="IPR045188">
    <property type="entry name" value="Boi1/Boi2-like"/>
</dbReference>
<feature type="region of interest" description="Disordered" evidence="3">
    <location>
        <begin position="817"/>
        <end position="838"/>
    </location>
</feature>
<dbReference type="GO" id="GO:0007032">
    <property type="term" value="P:endosome organization"/>
    <property type="evidence" value="ECO:0007669"/>
    <property type="project" value="TreeGrafter"/>
</dbReference>
<dbReference type="GO" id="GO:0005829">
    <property type="term" value="C:cytosol"/>
    <property type="evidence" value="ECO:0007669"/>
    <property type="project" value="GOC"/>
</dbReference>
<dbReference type="PANTHER" id="PTHR22902">
    <property type="entry name" value="SESQUIPEDALIAN"/>
    <property type="match status" value="1"/>
</dbReference>
<feature type="region of interest" description="Disordered" evidence="3">
    <location>
        <begin position="470"/>
        <end position="541"/>
    </location>
</feature>
<dbReference type="SMART" id="SM00233">
    <property type="entry name" value="PH"/>
    <property type="match status" value="1"/>
</dbReference>
<dbReference type="InterPro" id="IPR011993">
    <property type="entry name" value="PH-like_dom_sf"/>
</dbReference>
<dbReference type="GO" id="GO:0001881">
    <property type="term" value="P:receptor recycling"/>
    <property type="evidence" value="ECO:0007669"/>
    <property type="project" value="TreeGrafter"/>
</dbReference>
<feature type="compositionally biased region" description="Basic and acidic residues" evidence="3">
    <location>
        <begin position="827"/>
        <end position="838"/>
    </location>
</feature>
<evidence type="ECO:0000256" key="2">
    <source>
        <dbReference type="SAM" id="Coils"/>
    </source>
</evidence>
<proteinExistence type="predicted"/>
<keyword evidence="2" id="KW-0175">Coiled coil</keyword>
<keyword evidence="1" id="KW-0597">Phosphoprotein</keyword>
<dbReference type="SUPFAM" id="SSF50729">
    <property type="entry name" value="PH domain-like"/>
    <property type="match status" value="1"/>
</dbReference>
<evidence type="ECO:0000313" key="5">
    <source>
        <dbReference type="EMBL" id="OEU09466.1"/>
    </source>
</evidence>
<dbReference type="OrthoDB" id="43122at2759"/>
<dbReference type="InParanoid" id="A0A1E7EUD1"/>
<feature type="coiled-coil region" evidence="2">
    <location>
        <begin position="635"/>
        <end position="662"/>
    </location>
</feature>
<evidence type="ECO:0000259" key="4">
    <source>
        <dbReference type="PROSITE" id="PS50003"/>
    </source>
</evidence>
<sequence length="1207" mass="136695">MIEGSSSTPKTTSTTRPQHYENNDFTTDSTTHDNHQSEDPSQRVRQRPLTVFQTPSSQSHRDRRTTRQEQNHHQHSAQFGSPFSSPPIPSKTTRNRQSRSEAVTRQQNQNHPHTRSTTNIDSPFLSPQLTTTRVHVTKRRNNNNNLTDSSRKSRPEPLVLDPSDRTSARSLTTDFTTYSSSDHRRHVYPYSTSNISSVSSKKKFSHNDIIGNSNTLPAVQKLFQVATKGLREHHATAAQYSTTDNMTSNTSVDGRGYLHATPVAIDPHEMTYSSAASLARSKSVVQAGFLQKLGKNIPEFKRRFFVLKPETNLYYYLSPNETEPRGKIDLEGSSVEKVEQTPDGRFRFIIVWNNDEDDTGNNDNKGGDNQTHQYQQQQQNLRRQIVLEARSKDVGEEWIRCMKGERVSSLKTKVECLTSKTAEQNVRIADLEQQLQHFRMIEADRDGALEDARDWKKKFKRLDEALRLLTQQIRKPPPTFSTTEEKSNDNEENTRDEVDKDQTVEEETKEEEDEEVNDDDASSEHIFKLKRPSSNDDVYTPTKSNLASALLDDFTKEDIDVEEILEVPGTYFSGLSNACQQQRESLRLASVEASTAVEDVVDANERVDTIQKRMGKAEKHILKLWEENCTIRKTLKQKKREKRVLVREVKQLQRTVKDLKETCQSLKVFPPYSKESNENGHMEDTMIGSDEERLFIELEEHVASSIRLHERLIGGTEFNAGTEKDGTISIEESQQSGSETIHIETSKHKILSLLDDESESESSSKEEETNYQDPRTETRSTIHDVVKEDYFGIEGKLASLSPIDDIECSPNRFNPLLKLDDSDDDEHYQSHSNREERKRILYSTSKHITENGQATSRLVCPLADAVETNRYSAAHQSLELNEDLRVYHLTFYSTKIGLQFQKASPAPIKPRGLLTNAFTDDLVEEENSSNKTAAELRSVASISSLAAGGIDSQGKETCPLALPDDIVLVCGFDGFDNSGVNRRPKLGARLVAFDGVSVEVGKWTFDSIRKSIKSRGRPLTLSFRNDFLTTEQRTILTKAVKDVEAKRPPVRPVIQYERPQSTTPSLNSGLSHESDHFLNNTNGVYRQNDPNTDLLDTSTAATEESNCWIRRCPSSTSNSISSIHKEYRTVRPSSSSVSTHKSTNFYSFSEAGSVSSSFAPMMTKLLKKVSSSDQEEKFYKYEEERRFGTGINPSGTPQHQDFQSNLL</sequence>
<dbReference type="AlphaFoldDB" id="A0A1E7EUD1"/>
<feature type="region of interest" description="Disordered" evidence="3">
    <location>
        <begin position="753"/>
        <end position="779"/>
    </location>
</feature>
<dbReference type="KEGG" id="fcy:FRACYDRAFT_248319"/>
<name>A0A1E7EUD1_9STRA</name>
<feature type="region of interest" description="Disordered" evidence="3">
    <location>
        <begin position="1"/>
        <end position="167"/>
    </location>
</feature>
<feature type="region of interest" description="Disordered" evidence="3">
    <location>
        <begin position="354"/>
        <end position="378"/>
    </location>
</feature>
<dbReference type="GO" id="GO:0005802">
    <property type="term" value="C:trans-Golgi network"/>
    <property type="evidence" value="ECO:0007669"/>
    <property type="project" value="TreeGrafter"/>
</dbReference>
<organism evidence="5 6">
    <name type="scientific">Fragilariopsis cylindrus CCMP1102</name>
    <dbReference type="NCBI Taxonomy" id="635003"/>
    <lineage>
        <taxon>Eukaryota</taxon>
        <taxon>Sar</taxon>
        <taxon>Stramenopiles</taxon>
        <taxon>Ochrophyta</taxon>
        <taxon>Bacillariophyta</taxon>
        <taxon>Bacillariophyceae</taxon>
        <taxon>Bacillariophycidae</taxon>
        <taxon>Bacillariales</taxon>
        <taxon>Bacillariaceae</taxon>
        <taxon>Fragilariopsis</taxon>
    </lineage>
</organism>
<evidence type="ECO:0000256" key="1">
    <source>
        <dbReference type="ARBA" id="ARBA00022553"/>
    </source>
</evidence>
<feature type="compositionally biased region" description="Polar residues" evidence="3">
    <location>
        <begin position="100"/>
        <end position="134"/>
    </location>
</feature>
<feature type="compositionally biased region" description="Acidic residues" evidence="3">
    <location>
        <begin position="504"/>
        <end position="521"/>
    </location>
</feature>
<feature type="compositionally biased region" description="Low complexity" evidence="3">
    <location>
        <begin position="361"/>
        <end position="378"/>
    </location>
</feature>
<reference evidence="5 6" key="1">
    <citation type="submission" date="2016-09" db="EMBL/GenBank/DDBJ databases">
        <title>Extensive genetic diversity and differential bi-allelic expression allows diatom success in the polar Southern Ocean.</title>
        <authorList>
            <consortium name="DOE Joint Genome Institute"/>
            <person name="Mock T."/>
            <person name="Otillar R.P."/>
            <person name="Strauss J."/>
            <person name="Dupont C."/>
            <person name="Frickenhaus S."/>
            <person name="Maumus F."/>
            <person name="Mcmullan M."/>
            <person name="Sanges R."/>
            <person name="Schmutz J."/>
            <person name="Toseland A."/>
            <person name="Valas R."/>
            <person name="Veluchamy A."/>
            <person name="Ward B.J."/>
            <person name="Allen A."/>
            <person name="Barry K."/>
            <person name="Falciatore A."/>
            <person name="Ferrante M."/>
            <person name="Fortunato A.E."/>
            <person name="Gloeckner G."/>
            <person name="Gruber A."/>
            <person name="Hipkin R."/>
            <person name="Janech M."/>
            <person name="Kroth P."/>
            <person name="Leese F."/>
            <person name="Lindquist E."/>
            <person name="Lyon B.R."/>
            <person name="Martin J."/>
            <person name="Mayer C."/>
            <person name="Parker M."/>
            <person name="Quesneville H."/>
            <person name="Raymond J."/>
            <person name="Uhlig C."/>
            <person name="Valentin K.U."/>
            <person name="Worden A.Z."/>
            <person name="Armbrust E.V."/>
            <person name="Bowler C."/>
            <person name="Green B."/>
            <person name="Moulton V."/>
            <person name="Van Oosterhout C."/>
            <person name="Grigoriev I."/>
        </authorList>
    </citation>
    <scope>NUCLEOTIDE SEQUENCE [LARGE SCALE GENOMIC DNA]</scope>
    <source>
        <strain evidence="5 6">CCMP1102</strain>
    </source>
</reference>
<feature type="compositionally biased region" description="Low complexity" evidence="3">
    <location>
        <begin position="1"/>
        <end position="15"/>
    </location>
</feature>
<dbReference type="Pfam" id="PF00169">
    <property type="entry name" value="PH"/>
    <property type="match status" value="1"/>
</dbReference>
<feature type="compositionally biased region" description="Basic and acidic residues" evidence="3">
    <location>
        <begin position="762"/>
        <end position="779"/>
    </location>
</feature>
<gene>
    <name evidence="5" type="ORF">FRACYDRAFT_248319</name>
</gene>
<dbReference type="GO" id="GO:0042147">
    <property type="term" value="P:retrograde transport, endosome to Golgi"/>
    <property type="evidence" value="ECO:0007669"/>
    <property type="project" value="TreeGrafter"/>
</dbReference>
<dbReference type="PROSITE" id="PS50003">
    <property type="entry name" value="PH_DOMAIN"/>
    <property type="match status" value="1"/>
</dbReference>
<feature type="domain" description="PH" evidence="4">
    <location>
        <begin position="283"/>
        <end position="407"/>
    </location>
</feature>
<protein>
    <submittedName>
        <fullName evidence="5">PH-domain-containing protein</fullName>
    </submittedName>
</protein>
<accession>A0A1E7EUD1</accession>
<evidence type="ECO:0000256" key="3">
    <source>
        <dbReference type="SAM" id="MobiDB-lite"/>
    </source>
</evidence>
<dbReference type="GO" id="GO:0005769">
    <property type="term" value="C:early endosome"/>
    <property type="evidence" value="ECO:0007669"/>
    <property type="project" value="TreeGrafter"/>
</dbReference>
<dbReference type="PANTHER" id="PTHR22902:SF27">
    <property type="entry name" value="PLECKSTRIN HOMOLOGY DOMAIN-CONTAINING FAMILY A MEMBER 3"/>
    <property type="match status" value="1"/>
</dbReference>
<evidence type="ECO:0000313" key="6">
    <source>
        <dbReference type="Proteomes" id="UP000095751"/>
    </source>
</evidence>
<feature type="region of interest" description="Disordered" evidence="3">
    <location>
        <begin position="1184"/>
        <end position="1207"/>
    </location>
</feature>
<dbReference type="Gene3D" id="2.30.29.30">
    <property type="entry name" value="Pleckstrin-homology domain (PH domain)/Phosphotyrosine-binding domain (PTB)"/>
    <property type="match status" value="1"/>
</dbReference>
<feature type="compositionally biased region" description="Basic and acidic residues" evidence="3">
    <location>
        <begin position="483"/>
        <end position="503"/>
    </location>
</feature>
<dbReference type="InterPro" id="IPR001849">
    <property type="entry name" value="PH_domain"/>
</dbReference>
<feature type="compositionally biased region" description="Basic and acidic residues" evidence="3">
    <location>
        <begin position="30"/>
        <end position="42"/>
    </location>
</feature>